<protein>
    <recommendedName>
        <fullName evidence="5">CUB domain-containing protein</fullName>
    </recommendedName>
</protein>
<organism evidence="6 7">
    <name type="scientific">Poecilia latipinna</name>
    <name type="common">sailfin molly</name>
    <dbReference type="NCBI Taxonomy" id="48699"/>
    <lineage>
        <taxon>Eukaryota</taxon>
        <taxon>Metazoa</taxon>
        <taxon>Chordata</taxon>
        <taxon>Craniata</taxon>
        <taxon>Vertebrata</taxon>
        <taxon>Euteleostomi</taxon>
        <taxon>Actinopterygii</taxon>
        <taxon>Neopterygii</taxon>
        <taxon>Teleostei</taxon>
        <taxon>Neoteleostei</taxon>
        <taxon>Acanthomorphata</taxon>
        <taxon>Ovalentaria</taxon>
        <taxon>Atherinomorphae</taxon>
        <taxon>Cyprinodontiformes</taxon>
        <taxon>Poeciliidae</taxon>
        <taxon>Poeciliinae</taxon>
        <taxon>Poecilia</taxon>
    </lineage>
</organism>
<dbReference type="FunFam" id="2.60.120.290:FF:000013">
    <property type="entry name" value="Membrane frizzled-related protein"/>
    <property type="match status" value="1"/>
</dbReference>
<name>A0A3B3TUW7_9TELE</name>
<reference evidence="6" key="2">
    <citation type="submission" date="2025-09" db="UniProtKB">
        <authorList>
            <consortium name="Ensembl"/>
        </authorList>
    </citation>
    <scope>IDENTIFICATION</scope>
</reference>
<evidence type="ECO:0000259" key="5">
    <source>
        <dbReference type="PROSITE" id="PS01180"/>
    </source>
</evidence>
<dbReference type="SUPFAM" id="SSF49854">
    <property type="entry name" value="Spermadhesin, CUB domain"/>
    <property type="match status" value="1"/>
</dbReference>
<proteinExistence type="predicted"/>
<dbReference type="InterPro" id="IPR000859">
    <property type="entry name" value="CUB_dom"/>
</dbReference>
<dbReference type="STRING" id="48699.ENSPLAP00000004161"/>
<dbReference type="Proteomes" id="UP000261500">
    <property type="component" value="Unplaced"/>
</dbReference>
<keyword evidence="4" id="KW-1133">Transmembrane helix</keyword>
<evidence type="ECO:0000256" key="4">
    <source>
        <dbReference type="SAM" id="Phobius"/>
    </source>
</evidence>
<dbReference type="Gene3D" id="2.60.120.290">
    <property type="entry name" value="Spermadhesin, CUB domain"/>
    <property type="match status" value="1"/>
</dbReference>
<sequence>MFRVLELYSAVQVFGSLYLMFFIFFLGDPGCGGTFTDSEGILISPNWPNNYAHNRQCIYLIRLPPDEQVALNFTNLELENHSDCSFDYVEVRDGRMETDPLIGKYCGSTLPAPIRSSSNSLWIRFKSDSSVSRAGFRAAYSVGEVLYITKRVVFCVVWILTITIET</sequence>
<keyword evidence="4" id="KW-0812">Transmembrane</keyword>
<feature type="transmembrane region" description="Helical" evidence="4">
    <location>
        <begin position="7"/>
        <end position="27"/>
    </location>
</feature>
<evidence type="ECO:0000256" key="3">
    <source>
        <dbReference type="PROSITE-ProRule" id="PRU00059"/>
    </source>
</evidence>
<dbReference type="Ensembl" id="ENSPLAT00000010104.1">
    <property type="protein sequence ID" value="ENSPLAP00000004161.1"/>
    <property type="gene ID" value="ENSPLAG00000005803.1"/>
</dbReference>
<dbReference type="Pfam" id="PF00431">
    <property type="entry name" value="CUB"/>
    <property type="match status" value="1"/>
</dbReference>
<evidence type="ECO:0000313" key="7">
    <source>
        <dbReference type="Proteomes" id="UP000261500"/>
    </source>
</evidence>
<dbReference type="InterPro" id="IPR035914">
    <property type="entry name" value="Sperma_CUB_dom_sf"/>
</dbReference>
<reference evidence="6" key="1">
    <citation type="submission" date="2025-08" db="UniProtKB">
        <authorList>
            <consortium name="Ensembl"/>
        </authorList>
    </citation>
    <scope>IDENTIFICATION</scope>
</reference>
<evidence type="ECO:0000256" key="2">
    <source>
        <dbReference type="ARBA" id="ARBA00023157"/>
    </source>
</evidence>
<dbReference type="AlphaFoldDB" id="A0A3B3TUW7"/>
<dbReference type="SMART" id="SM00042">
    <property type="entry name" value="CUB"/>
    <property type="match status" value="1"/>
</dbReference>
<comment type="caution">
    <text evidence="3">Lacks conserved residue(s) required for the propagation of feature annotation.</text>
</comment>
<feature type="domain" description="CUB" evidence="5">
    <location>
        <begin position="31"/>
        <end position="143"/>
    </location>
</feature>
<accession>A0A3B3TUW7</accession>
<keyword evidence="1" id="KW-0677">Repeat</keyword>
<keyword evidence="7" id="KW-1185">Reference proteome</keyword>
<dbReference type="PANTHER" id="PTHR24251">
    <property type="entry name" value="OVOCHYMASE-RELATED"/>
    <property type="match status" value="1"/>
</dbReference>
<dbReference type="CDD" id="cd00041">
    <property type="entry name" value="CUB"/>
    <property type="match status" value="1"/>
</dbReference>
<keyword evidence="4" id="KW-0472">Membrane</keyword>
<dbReference type="PROSITE" id="PS01180">
    <property type="entry name" value="CUB"/>
    <property type="match status" value="1"/>
</dbReference>
<evidence type="ECO:0000313" key="6">
    <source>
        <dbReference type="Ensembl" id="ENSPLAP00000004161.1"/>
    </source>
</evidence>
<evidence type="ECO:0000256" key="1">
    <source>
        <dbReference type="ARBA" id="ARBA00022737"/>
    </source>
</evidence>
<dbReference type="GeneTree" id="ENSGT00940000155299"/>
<keyword evidence="2" id="KW-1015">Disulfide bond</keyword>